<name>A0AA40K373_9PEZI</name>
<keyword evidence="5 8" id="KW-0406">Ion transport</keyword>
<evidence type="ECO:0000256" key="5">
    <source>
        <dbReference type="ARBA" id="ARBA00023065"/>
    </source>
</evidence>
<gene>
    <name evidence="11" type="ORF">B0T18DRAFT_328468</name>
</gene>
<feature type="transmembrane region" description="Helical" evidence="9">
    <location>
        <begin position="33"/>
        <end position="60"/>
    </location>
</feature>
<feature type="transmembrane region" description="Helical" evidence="9">
    <location>
        <begin position="380"/>
        <end position="399"/>
    </location>
</feature>
<feature type="transmembrane region" description="Helical" evidence="9">
    <location>
        <begin position="319"/>
        <end position="339"/>
    </location>
</feature>
<feature type="domain" description="Potassium channel" evidence="10">
    <location>
        <begin position="328"/>
        <end position="402"/>
    </location>
</feature>
<dbReference type="Proteomes" id="UP001172155">
    <property type="component" value="Unassembled WGS sequence"/>
</dbReference>
<dbReference type="PANTHER" id="PTHR11003:SF342">
    <property type="entry name" value="OUTWARD-RECTIFIER POTASSIUM CHANNEL TOK1"/>
    <property type="match status" value="1"/>
</dbReference>
<dbReference type="GO" id="GO:0005886">
    <property type="term" value="C:plasma membrane"/>
    <property type="evidence" value="ECO:0007669"/>
    <property type="project" value="TreeGrafter"/>
</dbReference>
<keyword evidence="12" id="KW-1185">Reference proteome</keyword>
<proteinExistence type="inferred from homology"/>
<feature type="transmembrane region" description="Helical" evidence="9">
    <location>
        <begin position="209"/>
        <end position="230"/>
    </location>
</feature>
<evidence type="ECO:0000259" key="10">
    <source>
        <dbReference type="Pfam" id="PF07885"/>
    </source>
</evidence>
<dbReference type="Gene3D" id="1.10.287.70">
    <property type="match status" value="2"/>
</dbReference>
<feature type="transmembrane region" description="Helical" evidence="9">
    <location>
        <begin position="94"/>
        <end position="115"/>
    </location>
</feature>
<dbReference type="Pfam" id="PF07885">
    <property type="entry name" value="Ion_trans_2"/>
    <property type="match status" value="2"/>
</dbReference>
<keyword evidence="4 9" id="KW-1133">Transmembrane helix</keyword>
<dbReference type="EMBL" id="JAUKUD010000005">
    <property type="protein sequence ID" value="KAK0744180.1"/>
    <property type="molecule type" value="Genomic_DNA"/>
</dbReference>
<accession>A0AA40K373</accession>
<dbReference type="InterPro" id="IPR003280">
    <property type="entry name" value="2pore_dom_K_chnl"/>
</dbReference>
<feature type="transmembrane region" description="Helical" evidence="9">
    <location>
        <begin position="263"/>
        <end position="281"/>
    </location>
</feature>
<organism evidence="11 12">
    <name type="scientific">Schizothecium vesticola</name>
    <dbReference type="NCBI Taxonomy" id="314040"/>
    <lineage>
        <taxon>Eukaryota</taxon>
        <taxon>Fungi</taxon>
        <taxon>Dikarya</taxon>
        <taxon>Ascomycota</taxon>
        <taxon>Pezizomycotina</taxon>
        <taxon>Sordariomycetes</taxon>
        <taxon>Sordariomycetidae</taxon>
        <taxon>Sordariales</taxon>
        <taxon>Schizotheciaceae</taxon>
        <taxon>Schizothecium</taxon>
    </lineage>
</organism>
<feature type="transmembrane region" description="Helical" evidence="9">
    <location>
        <begin position="166"/>
        <end position="189"/>
    </location>
</feature>
<keyword evidence="3 8" id="KW-0812">Transmembrane</keyword>
<evidence type="ECO:0000256" key="9">
    <source>
        <dbReference type="SAM" id="Phobius"/>
    </source>
</evidence>
<evidence type="ECO:0000313" key="11">
    <source>
        <dbReference type="EMBL" id="KAK0744180.1"/>
    </source>
</evidence>
<feature type="domain" description="Potassium channel" evidence="10">
    <location>
        <begin position="215"/>
        <end position="281"/>
    </location>
</feature>
<comment type="caution">
    <text evidence="11">The sequence shown here is derived from an EMBL/GenBank/DDBJ whole genome shotgun (WGS) entry which is preliminary data.</text>
</comment>
<evidence type="ECO:0000256" key="8">
    <source>
        <dbReference type="RuleBase" id="RU003857"/>
    </source>
</evidence>
<evidence type="ECO:0000256" key="4">
    <source>
        <dbReference type="ARBA" id="ARBA00022989"/>
    </source>
</evidence>
<reference evidence="11" key="1">
    <citation type="submission" date="2023-06" db="EMBL/GenBank/DDBJ databases">
        <title>Genome-scale phylogeny and comparative genomics of the fungal order Sordariales.</title>
        <authorList>
            <consortium name="Lawrence Berkeley National Laboratory"/>
            <person name="Hensen N."/>
            <person name="Bonometti L."/>
            <person name="Westerberg I."/>
            <person name="Brannstrom I.O."/>
            <person name="Guillou S."/>
            <person name="Cros-Aarteil S."/>
            <person name="Calhoun S."/>
            <person name="Haridas S."/>
            <person name="Kuo A."/>
            <person name="Mondo S."/>
            <person name="Pangilinan J."/>
            <person name="Riley R."/>
            <person name="LaButti K."/>
            <person name="Andreopoulos B."/>
            <person name="Lipzen A."/>
            <person name="Chen C."/>
            <person name="Yanf M."/>
            <person name="Daum C."/>
            <person name="Ng V."/>
            <person name="Clum A."/>
            <person name="Steindorff A."/>
            <person name="Ohm R."/>
            <person name="Martin F."/>
            <person name="Silar P."/>
            <person name="Natvig D."/>
            <person name="Lalanne C."/>
            <person name="Gautier V."/>
            <person name="Ament-velasquez S.L."/>
            <person name="Kruys A."/>
            <person name="Hutchinson M.I."/>
            <person name="Powell A.J."/>
            <person name="Barry K."/>
            <person name="Miller A.N."/>
            <person name="Grigoriev I.V."/>
            <person name="Debuchy R."/>
            <person name="Gladieux P."/>
            <person name="Thoren M.H."/>
            <person name="Johannesson H."/>
        </authorList>
    </citation>
    <scope>NUCLEOTIDE SEQUENCE</scope>
    <source>
        <strain evidence="11">SMH3187-1</strain>
    </source>
</reference>
<dbReference type="GO" id="GO:0015271">
    <property type="term" value="F:outward rectifier potassium channel activity"/>
    <property type="evidence" value="ECO:0007669"/>
    <property type="project" value="TreeGrafter"/>
</dbReference>
<dbReference type="InterPro" id="IPR013099">
    <property type="entry name" value="K_chnl_dom"/>
</dbReference>
<dbReference type="SUPFAM" id="SSF81324">
    <property type="entry name" value="Voltage-gated potassium channels"/>
    <property type="match status" value="2"/>
</dbReference>
<feature type="transmembrane region" description="Helical" evidence="9">
    <location>
        <begin position="127"/>
        <end position="154"/>
    </location>
</feature>
<evidence type="ECO:0000256" key="3">
    <source>
        <dbReference type="ARBA" id="ARBA00022692"/>
    </source>
</evidence>
<protein>
    <recommendedName>
        <fullName evidence="10">Potassium channel domain-containing protein</fullName>
    </recommendedName>
</protein>
<evidence type="ECO:0000313" key="12">
    <source>
        <dbReference type="Proteomes" id="UP001172155"/>
    </source>
</evidence>
<sequence>MRTLNNDRIDTVKVSARGLIKLRGPSDDLPQQWWVASTVIPLVAATIGPLSNTLTIAALASPWRMTLPNGGVPDNSGRGTEDAGVGIADPPWELVFNALALACGLAGNLVLLLNFTSRVRYIVALPLVILCWFLLGTDPLQQLIVVIAVMHVHIPPTPPIETYSQGFWHAVLASCLYLLGSGILSINLVGYLRGHYPQQFDLDDTQRTLILQTTTFFFWLAGGSAIFSAIEGFNYADALYYADVSVLTIGFGDFSPQTDPGRGFLLVFQLIGVIFLGLTAAEKRKRRRQKLLLLRRERDKFDAMRKIQKKVRRWKQYRAFALSLLAFLLLWTLGALLFLLTEHHLSPPLTFFESLYFTFGALLTIGYGDFAPKSALGKPLFILWSLLAVPVTTLLILQMSSTVVAAVNRGTFTLADWTIMPRRGVVASFLAAHPRLRGAVGRFVARRRVRRGFLVQDPGSRSKPLTEHDLAGELTGAIKSVAHDLRAVRPRRYTYDEWKRFVGLMRFTGARCDRDHHDHDRGGCCGGEGVVGWDWIGEDSPLLANITEAEWVLDRLCESLNRYTRRQAMLGVSVCLSFVVIFPCPDQRRVMS</sequence>
<keyword evidence="2 8" id="KW-0813">Transport</keyword>
<dbReference type="GO" id="GO:0030322">
    <property type="term" value="P:stabilization of membrane potential"/>
    <property type="evidence" value="ECO:0007669"/>
    <property type="project" value="TreeGrafter"/>
</dbReference>
<evidence type="ECO:0000256" key="1">
    <source>
        <dbReference type="ARBA" id="ARBA00004141"/>
    </source>
</evidence>
<evidence type="ECO:0000256" key="6">
    <source>
        <dbReference type="ARBA" id="ARBA00023136"/>
    </source>
</evidence>
<evidence type="ECO:0000256" key="7">
    <source>
        <dbReference type="ARBA" id="ARBA00023303"/>
    </source>
</evidence>
<dbReference type="PRINTS" id="PR01333">
    <property type="entry name" value="2POREKCHANEL"/>
</dbReference>
<comment type="similarity">
    <text evidence="8">Belongs to the two pore domain potassium channel (TC 1.A.1.8) family.</text>
</comment>
<evidence type="ECO:0000256" key="2">
    <source>
        <dbReference type="ARBA" id="ARBA00022448"/>
    </source>
</evidence>
<feature type="transmembrane region" description="Helical" evidence="9">
    <location>
        <begin position="351"/>
        <end position="368"/>
    </location>
</feature>
<keyword evidence="7 8" id="KW-0407">Ion channel</keyword>
<dbReference type="PANTHER" id="PTHR11003">
    <property type="entry name" value="POTASSIUM CHANNEL, SUBFAMILY K"/>
    <property type="match status" value="1"/>
</dbReference>
<keyword evidence="6 9" id="KW-0472">Membrane</keyword>
<dbReference type="AlphaFoldDB" id="A0AA40K373"/>
<comment type="subcellular location">
    <subcellularLocation>
        <location evidence="1">Membrane</location>
        <topology evidence="1">Multi-pass membrane protein</topology>
    </subcellularLocation>
</comment>
<dbReference type="GO" id="GO:0022841">
    <property type="term" value="F:potassium ion leak channel activity"/>
    <property type="evidence" value="ECO:0007669"/>
    <property type="project" value="TreeGrafter"/>
</dbReference>